<dbReference type="GO" id="GO:0046872">
    <property type="term" value="F:metal ion binding"/>
    <property type="evidence" value="ECO:0007669"/>
    <property type="project" value="UniProtKB-KW"/>
</dbReference>
<comment type="cofactor">
    <cofactor evidence="1 10">
        <name>pyridoxal 5'-phosphate</name>
        <dbReference type="ChEBI" id="CHEBI:597326"/>
    </cofactor>
</comment>
<dbReference type="NCBIfam" id="NF002806">
    <property type="entry name" value="PRK02948.1"/>
    <property type="match status" value="1"/>
</dbReference>
<evidence type="ECO:0000256" key="1">
    <source>
        <dbReference type="ARBA" id="ARBA00001933"/>
    </source>
</evidence>
<keyword evidence="8" id="KW-0411">Iron-sulfur</keyword>
<comment type="catalytic activity">
    <reaction evidence="9">
        <text>(sulfur carrier)-H + L-cysteine = (sulfur carrier)-SH + L-alanine</text>
        <dbReference type="Rhea" id="RHEA:43892"/>
        <dbReference type="Rhea" id="RHEA-COMP:14737"/>
        <dbReference type="Rhea" id="RHEA-COMP:14739"/>
        <dbReference type="ChEBI" id="CHEBI:29917"/>
        <dbReference type="ChEBI" id="CHEBI:35235"/>
        <dbReference type="ChEBI" id="CHEBI:57972"/>
        <dbReference type="ChEBI" id="CHEBI:64428"/>
        <dbReference type="EC" id="2.8.1.7"/>
    </reaction>
</comment>
<dbReference type="InterPro" id="IPR020578">
    <property type="entry name" value="Aminotrans_V_PyrdxlP_BS"/>
</dbReference>
<evidence type="ECO:0000313" key="12">
    <source>
        <dbReference type="EMBL" id="AOR22955.1"/>
    </source>
</evidence>
<organism evidence="12 13">
    <name type="scientific">Clostridium taeniosporum</name>
    <dbReference type="NCBI Taxonomy" id="394958"/>
    <lineage>
        <taxon>Bacteria</taxon>
        <taxon>Bacillati</taxon>
        <taxon>Bacillota</taxon>
        <taxon>Clostridia</taxon>
        <taxon>Eubacteriales</taxon>
        <taxon>Clostridiaceae</taxon>
        <taxon>Clostridium</taxon>
    </lineage>
</organism>
<dbReference type="PANTHER" id="PTHR11601">
    <property type="entry name" value="CYSTEINE DESULFURYLASE FAMILY MEMBER"/>
    <property type="match status" value="1"/>
</dbReference>
<dbReference type="RefSeq" id="WP_069679111.1">
    <property type="nucleotide sequence ID" value="NZ_CP017253.2"/>
</dbReference>
<evidence type="ECO:0000256" key="9">
    <source>
        <dbReference type="ARBA" id="ARBA00050776"/>
    </source>
</evidence>
<accession>A0A1D7XHY3</accession>
<keyword evidence="6" id="KW-0663">Pyridoxal phosphate</keyword>
<dbReference type="InterPro" id="IPR015422">
    <property type="entry name" value="PyrdxlP-dep_Trfase_small"/>
</dbReference>
<protein>
    <recommendedName>
        <fullName evidence="3">cysteine desulfurase</fullName>
        <ecNumber evidence="3">2.8.1.7</ecNumber>
    </recommendedName>
</protein>
<keyword evidence="5" id="KW-0479">Metal-binding</keyword>
<reference evidence="13" key="1">
    <citation type="submission" date="2016-09" db="EMBL/GenBank/DDBJ databases">
        <title>Genomics of Clostridium taeniosporum, an organism which forms endospores with ribbon-like appendages.</title>
        <authorList>
            <person name="Walker J.R."/>
        </authorList>
    </citation>
    <scope>NUCLEOTIDE SEQUENCE [LARGE SCALE GENOMIC DNA]</scope>
    <source>
        <strain evidence="13">1/k</strain>
    </source>
</reference>
<feature type="domain" description="Aminotransferase class V" evidence="11">
    <location>
        <begin position="3"/>
        <end position="365"/>
    </location>
</feature>
<evidence type="ECO:0000256" key="6">
    <source>
        <dbReference type="ARBA" id="ARBA00022898"/>
    </source>
</evidence>
<dbReference type="InterPro" id="IPR000192">
    <property type="entry name" value="Aminotrans_V_dom"/>
</dbReference>
<dbReference type="EMBL" id="CP017253">
    <property type="protein sequence ID" value="AOR22955.1"/>
    <property type="molecule type" value="Genomic_DNA"/>
</dbReference>
<sequence length="384" mass="42558">MEVYLDHAATTPINKAVLEKMLNYLSREFGNPSSIYKSGRNAKLAIEDARNKIAAALKCKCDEIFFTSCATESNNWAIKGCAFNNKDKGNHIITTSIEHESVLKTCSYLEKNGFDVTYLPVDEYGLISIEDLKSAITDKTILISIMFANNEIGTIEPIKEIGEIARKNNIIFHTDAVQAIGKIPIDLKEYNIDLLTLSAHKINGPKGIGALFIRQGLEIETFMHGGSQEKGLRAGTENVAACVGLGVAIEMAMDDIEKRVIKVEKIRNKIINDIYLNIPCCKLNGHSIKRLSNNINFSFTDVNGKILVYMLDKVGIKASSGSACSCGTTKTSHVLLAIGLPEKLATESIRFTIDENITEEEINYFIKNLIFIVDNLRNHNDFSR</sequence>
<dbReference type="AlphaFoldDB" id="A0A1D7XHY3"/>
<dbReference type="Gene3D" id="3.40.640.10">
    <property type="entry name" value="Type I PLP-dependent aspartate aminotransferase-like (Major domain)"/>
    <property type="match status" value="1"/>
</dbReference>
<dbReference type="KEGG" id="ctae:BGI42_04145"/>
<evidence type="ECO:0000313" key="13">
    <source>
        <dbReference type="Proteomes" id="UP000094652"/>
    </source>
</evidence>
<dbReference type="GO" id="GO:0031071">
    <property type="term" value="F:cysteine desulfurase activity"/>
    <property type="evidence" value="ECO:0007669"/>
    <property type="project" value="UniProtKB-EC"/>
</dbReference>
<dbReference type="GO" id="GO:0051536">
    <property type="term" value="F:iron-sulfur cluster binding"/>
    <property type="evidence" value="ECO:0007669"/>
    <property type="project" value="UniProtKB-KW"/>
</dbReference>
<dbReference type="Gene3D" id="3.90.1150.10">
    <property type="entry name" value="Aspartate Aminotransferase, domain 1"/>
    <property type="match status" value="1"/>
</dbReference>
<dbReference type="OrthoDB" id="9808002at2"/>
<dbReference type="STRING" id="394958.BGI42_04145"/>
<proteinExistence type="inferred from homology"/>
<evidence type="ECO:0000256" key="4">
    <source>
        <dbReference type="ARBA" id="ARBA00022679"/>
    </source>
</evidence>
<keyword evidence="7" id="KW-0408">Iron</keyword>
<evidence type="ECO:0000256" key="10">
    <source>
        <dbReference type="RuleBase" id="RU004504"/>
    </source>
</evidence>
<evidence type="ECO:0000256" key="3">
    <source>
        <dbReference type="ARBA" id="ARBA00012239"/>
    </source>
</evidence>
<evidence type="ECO:0000259" key="11">
    <source>
        <dbReference type="Pfam" id="PF00266"/>
    </source>
</evidence>
<dbReference type="Proteomes" id="UP000094652">
    <property type="component" value="Chromosome"/>
</dbReference>
<keyword evidence="4" id="KW-0808">Transferase</keyword>
<evidence type="ECO:0000256" key="8">
    <source>
        <dbReference type="ARBA" id="ARBA00023014"/>
    </source>
</evidence>
<evidence type="ECO:0000256" key="5">
    <source>
        <dbReference type="ARBA" id="ARBA00022723"/>
    </source>
</evidence>
<comment type="similarity">
    <text evidence="2">Belongs to the class-V pyridoxal-phosphate-dependent aminotransferase family. NifS/IscS subfamily.</text>
</comment>
<dbReference type="InterPro" id="IPR015421">
    <property type="entry name" value="PyrdxlP-dep_Trfase_major"/>
</dbReference>
<name>A0A1D7XHY3_9CLOT</name>
<dbReference type="Gene3D" id="1.10.260.50">
    <property type="match status" value="1"/>
</dbReference>
<dbReference type="EC" id="2.8.1.7" evidence="3"/>
<dbReference type="SUPFAM" id="SSF53383">
    <property type="entry name" value="PLP-dependent transferases"/>
    <property type="match status" value="1"/>
</dbReference>
<evidence type="ECO:0000256" key="2">
    <source>
        <dbReference type="ARBA" id="ARBA00006490"/>
    </source>
</evidence>
<keyword evidence="13" id="KW-1185">Reference proteome</keyword>
<dbReference type="PIRSF" id="PIRSF005572">
    <property type="entry name" value="NifS"/>
    <property type="match status" value="1"/>
</dbReference>
<dbReference type="PROSITE" id="PS00595">
    <property type="entry name" value="AA_TRANSFER_CLASS_5"/>
    <property type="match status" value="1"/>
</dbReference>
<dbReference type="FunFam" id="3.40.640.10:FF:000084">
    <property type="entry name" value="IscS-like cysteine desulfurase"/>
    <property type="match status" value="1"/>
</dbReference>
<evidence type="ECO:0000256" key="7">
    <source>
        <dbReference type="ARBA" id="ARBA00023004"/>
    </source>
</evidence>
<dbReference type="Pfam" id="PF00266">
    <property type="entry name" value="Aminotran_5"/>
    <property type="match status" value="1"/>
</dbReference>
<gene>
    <name evidence="12" type="ORF">BGI42_04145</name>
</gene>
<dbReference type="InterPro" id="IPR016454">
    <property type="entry name" value="Cysteine_dSase"/>
</dbReference>
<dbReference type="InterPro" id="IPR015424">
    <property type="entry name" value="PyrdxlP-dep_Trfase"/>
</dbReference>
<dbReference type="PANTHER" id="PTHR11601:SF34">
    <property type="entry name" value="CYSTEINE DESULFURASE"/>
    <property type="match status" value="1"/>
</dbReference>